<evidence type="ECO:0000256" key="1">
    <source>
        <dbReference type="SAM" id="MobiDB-lite"/>
    </source>
</evidence>
<feature type="region of interest" description="Disordered" evidence="1">
    <location>
        <begin position="80"/>
        <end position="111"/>
    </location>
</feature>
<feature type="non-terminal residue" evidence="2">
    <location>
        <position position="1"/>
    </location>
</feature>
<reference evidence="2" key="1">
    <citation type="submission" date="2015-04" db="EMBL/GenBank/DDBJ databases">
        <title>The genome sequence of the plant pathogenic Rhizarian Plasmodiophora brassicae reveals insights in its biotrophic life cycle and the origin of chitin synthesis.</title>
        <authorList>
            <person name="Schwelm A."/>
            <person name="Fogelqvist J."/>
            <person name="Knaust A."/>
            <person name="Julke S."/>
            <person name="Lilja T."/>
            <person name="Dhandapani V."/>
            <person name="Bonilla-Rosso G."/>
            <person name="Karlsson M."/>
            <person name="Shevchenko A."/>
            <person name="Choi S.R."/>
            <person name="Kim H.G."/>
            <person name="Park J.Y."/>
            <person name="Lim Y.P."/>
            <person name="Ludwig-Muller J."/>
            <person name="Dixelius C."/>
        </authorList>
    </citation>
    <scope>NUCLEOTIDE SEQUENCE</scope>
    <source>
        <tissue evidence="2">Potato root galls</tissue>
    </source>
</reference>
<proteinExistence type="predicted"/>
<evidence type="ECO:0000313" key="2">
    <source>
        <dbReference type="EMBL" id="CRZ11789.1"/>
    </source>
</evidence>
<organism evidence="2">
    <name type="scientific">Spongospora subterranea</name>
    <dbReference type="NCBI Taxonomy" id="70186"/>
    <lineage>
        <taxon>Eukaryota</taxon>
        <taxon>Sar</taxon>
        <taxon>Rhizaria</taxon>
        <taxon>Endomyxa</taxon>
        <taxon>Phytomyxea</taxon>
        <taxon>Plasmodiophorida</taxon>
        <taxon>Plasmodiophoridae</taxon>
        <taxon>Spongospora</taxon>
    </lineage>
</organism>
<protein>
    <submittedName>
        <fullName evidence="2">Uncharacterized protein</fullName>
    </submittedName>
</protein>
<name>A0A0H5RSU5_9EUKA</name>
<sequence length="111" mass="12856">FIAACANLVQLFPPAKIMNAGDAVSAPSVAPSYKQLMEAYQNHCQKTADATRAYRHQEHRVERWSYQQTQRIVRQKLTNPEKYDGNRGFRRMFQSDQPLNIRDATDTDRVK</sequence>
<dbReference type="AlphaFoldDB" id="A0A0H5RSU5"/>
<accession>A0A0H5RSU5</accession>
<dbReference type="EMBL" id="HACM01011347">
    <property type="protein sequence ID" value="CRZ11789.1"/>
    <property type="molecule type" value="Transcribed_RNA"/>
</dbReference>